<proteinExistence type="predicted"/>
<evidence type="ECO:0000313" key="2">
    <source>
        <dbReference type="EMBL" id="TDQ08793.1"/>
    </source>
</evidence>
<name>A0A4R6SUV5_9SPHI</name>
<dbReference type="Proteomes" id="UP000295620">
    <property type="component" value="Unassembled WGS sequence"/>
</dbReference>
<evidence type="ECO:0000256" key="1">
    <source>
        <dbReference type="SAM" id="SignalP"/>
    </source>
</evidence>
<dbReference type="OrthoDB" id="1118238at2"/>
<keyword evidence="1" id="KW-0732">Signal</keyword>
<gene>
    <name evidence="2" type="ORF">ATK78_3311</name>
</gene>
<dbReference type="SUPFAM" id="SSF53474">
    <property type="entry name" value="alpha/beta-Hydrolases"/>
    <property type="match status" value="1"/>
</dbReference>
<reference evidence="2 3" key="1">
    <citation type="submission" date="2019-03" db="EMBL/GenBank/DDBJ databases">
        <title>Genomic Encyclopedia of Archaeal and Bacterial Type Strains, Phase II (KMG-II): from individual species to whole genera.</title>
        <authorList>
            <person name="Goeker M."/>
        </authorList>
    </citation>
    <scope>NUCLEOTIDE SEQUENCE [LARGE SCALE GENOMIC DNA]</scope>
    <source>
        <strain evidence="2 3">DSM 19035</strain>
    </source>
</reference>
<keyword evidence="2" id="KW-0378">Hydrolase</keyword>
<organism evidence="2 3">
    <name type="scientific">Pedobacter metabolipauper</name>
    <dbReference type="NCBI Taxonomy" id="425513"/>
    <lineage>
        <taxon>Bacteria</taxon>
        <taxon>Pseudomonadati</taxon>
        <taxon>Bacteroidota</taxon>
        <taxon>Sphingobacteriia</taxon>
        <taxon>Sphingobacteriales</taxon>
        <taxon>Sphingobacteriaceae</taxon>
        <taxon>Pedobacter</taxon>
    </lineage>
</organism>
<feature type="chain" id="PRO_5020240331" evidence="1">
    <location>
        <begin position="22"/>
        <end position="346"/>
    </location>
</feature>
<dbReference type="GO" id="GO:0016787">
    <property type="term" value="F:hydrolase activity"/>
    <property type="evidence" value="ECO:0007669"/>
    <property type="project" value="UniProtKB-KW"/>
</dbReference>
<sequence>MQPIKWILLFFSLFNSLLSVAQPIHPADYGLKSFTLRDKKLGKISFYLDTININKKAPLFLDVNGSGGYPLCFLIKGKGYERVMNTFKPFHISQTQVQYHYILLDKPGTPFCDTIYTDQGKDAFNGTTLLESYRPSPAYTQQMSLEWRINASKAVLNYLVSKNYWDRSQMIAFGYSEGAQVVPALAVAEKKISHVAAVVGSGLNQFYDEILQFRINAAIGKMTHPQAQDSIESKMKEIEAIYRDPANTTREYRGHSFQRWASFGSSIPFEELRKLDIPIYVVASSNDRNSPIYSLDYLWLDFIRLGKTNLTYKTCVDCNHSLISGKDDKALSNYSDYFMAILKWIK</sequence>
<dbReference type="EMBL" id="SNYC01000005">
    <property type="protein sequence ID" value="TDQ08793.1"/>
    <property type="molecule type" value="Genomic_DNA"/>
</dbReference>
<dbReference type="RefSeq" id="WP_133577137.1">
    <property type="nucleotide sequence ID" value="NZ_SNYC01000005.1"/>
</dbReference>
<protein>
    <submittedName>
        <fullName evidence="2">Bile acid acyltransferase/acyl-CoA thioester hydrolase-like protein</fullName>
    </submittedName>
</protein>
<accession>A0A4R6SUV5</accession>
<keyword evidence="3" id="KW-1185">Reference proteome</keyword>
<evidence type="ECO:0000313" key="3">
    <source>
        <dbReference type="Proteomes" id="UP000295620"/>
    </source>
</evidence>
<keyword evidence="2" id="KW-0012">Acyltransferase</keyword>
<dbReference type="AlphaFoldDB" id="A0A4R6SUV5"/>
<keyword evidence="2" id="KW-0808">Transferase</keyword>
<comment type="caution">
    <text evidence="2">The sequence shown here is derived from an EMBL/GenBank/DDBJ whole genome shotgun (WGS) entry which is preliminary data.</text>
</comment>
<dbReference type="InterPro" id="IPR029058">
    <property type="entry name" value="AB_hydrolase_fold"/>
</dbReference>
<dbReference type="Gene3D" id="3.40.50.1820">
    <property type="entry name" value="alpha/beta hydrolase"/>
    <property type="match status" value="1"/>
</dbReference>
<feature type="signal peptide" evidence="1">
    <location>
        <begin position="1"/>
        <end position="21"/>
    </location>
</feature>
<dbReference type="GO" id="GO:0016746">
    <property type="term" value="F:acyltransferase activity"/>
    <property type="evidence" value="ECO:0007669"/>
    <property type="project" value="UniProtKB-KW"/>
</dbReference>